<gene>
    <name evidence="1" type="primary">csx1</name>
    <name evidence="1" type="ORF">HSR122_2146</name>
</gene>
<evidence type="ECO:0000313" key="1">
    <source>
        <dbReference type="EMBL" id="QSG09530.1"/>
    </source>
</evidence>
<name>A0A897N560_9EURY</name>
<keyword evidence="2" id="KW-1185">Reference proteome</keyword>
<accession>A0A897N560</accession>
<protein>
    <submittedName>
        <fullName evidence="1">CARF domain containing protein</fullName>
    </submittedName>
</protein>
<dbReference type="KEGG" id="hds:HSR122_2146"/>
<evidence type="ECO:0000313" key="2">
    <source>
        <dbReference type="Proteomes" id="UP000662973"/>
    </source>
</evidence>
<dbReference type="EMBL" id="CP064788">
    <property type="protein sequence ID" value="QSG09530.1"/>
    <property type="molecule type" value="Genomic_DNA"/>
</dbReference>
<dbReference type="SUPFAM" id="SSF54427">
    <property type="entry name" value="NTF2-like"/>
    <property type="match status" value="1"/>
</dbReference>
<reference evidence="1 2" key="1">
    <citation type="submission" date="2020-11" db="EMBL/GenBank/DDBJ databases">
        <title>Carbohydrate-dependent, anaerobic sulfur respiration: A novel catabolism in halophilic archaea.</title>
        <authorList>
            <person name="Sorokin D.Y."/>
            <person name="Messina E."/>
            <person name="Smedile F."/>
            <person name="La Cono V."/>
            <person name="Hallsworth J.E."/>
            <person name="Yakimov M.M."/>
        </authorList>
    </citation>
    <scope>NUCLEOTIDE SEQUENCE [LARGE SCALE GENOMIC DNA]</scope>
    <source>
        <strain evidence="1 2">HSR12-2</strain>
    </source>
</reference>
<dbReference type="InterPro" id="IPR032710">
    <property type="entry name" value="NTF2-like_dom_sf"/>
</dbReference>
<proteinExistence type="predicted"/>
<dbReference type="AlphaFoldDB" id="A0A897N560"/>
<sequence>MDIIETWHSALDDGDIDTANNLIHENASEETGVTEITEGQGEFYNGNSVTLDNTEIVEEDDNVVVVEVTTTVAGNTETSTLELRSQDGAWKVYGIRDE</sequence>
<dbReference type="Proteomes" id="UP000662973">
    <property type="component" value="Chromosome"/>
</dbReference>
<dbReference type="Gene3D" id="3.10.450.50">
    <property type="match status" value="1"/>
</dbReference>
<organism evidence="1 2">
    <name type="scientific">Halapricum desulfuricans</name>
    <dbReference type="NCBI Taxonomy" id="2841257"/>
    <lineage>
        <taxon>Archaea</taxon>
        <taxon>Methanobacteriati</taxon>
        <taxon>Methanobacteriota</taxon>
        <taxon>Stenosarchaea group</taxon>
        <taxon>Halobacteria</taxon>
        <taxon>Halobacteriales</taxon>
        <taxon>Haloarculaceae</taxon>
        <taxon>Halapricum</taxon>
    </lineage>
</organism>